<accession>A0A7Y8CN23</accession>
<gene>
    <name evidence="1" type="ORF">HX876_33680</name>
</gene>
<dbReference type="Proteomes" id="UP000520592">
    <property type="component" value="Unassembled WGS sequence"/>
</dbReference>
<reference evidence="1 2" key="1">
    <citation type="submission" date="2020-04" db="EMBL/GenBank/DDBJ databases">
        <title>Molecular characterization of pseudomonads from Agaricus bisporus reveal novel blotch 2 pathogens in Western Europe.</title>
        <authorList>
            <person name="Taparia T."/>
            <person name="Krijger M."/>
            <person name="Haynes E."/>
            <person name="Elpinstone J.G."/>
            <person name="Noble R."/>
            <person name="Van Der Wolf J."/>
        </authorList>
    </citation>
    <scope>NUCLEOTIDE SEQUENCE [LARGE SCALE GENOMIC DNA]</scope>
    <source>
        <strain evidence="1 2">IPO3737</strain>
    </source>
</reference>
<evidence type="ECO:0000313" key="1">
    <source>
        <dbReference type="EMBL" id="NWC37308.1"/>
    </source>
</evidence>
<dbReference type="RefSeq" id="WP_177063785.1">
    <property type="nucleotide sequence ID" value="NZ_JACAPS010000083.1"/>
</dbReference>
<dbReference type="AlphaFoldDB" id="A0A7Y8CN23"/>
<evidence type="ECO:0000313" key="2">
    <source>
        <dbReference type="Proteomes" id="UP000520592"/>
    </source>
</evidence>
<name>A0A7Y8CN23_9PSED</name>
<sequence>MMDWSEFVHVLGAVESAENIQMLAQDIGEAPVVSNTPGEHAPSFKTSFYRFFKAGVELGFRGGLLKHIHFFAQAHEGYSAYSGDIIGRAAVAWNKNEVGSALGPAQQSGGDKQDSLIGYIRPWCKYSYEEYAVRFEFSQSQKIWKVTLMSI</sequence>
<organism evidence="1 2">
    <name type="scientific">Pseudomonas gingeri</name>
    <dbReference type="NCBI Taxonomy" id="117681"/>
    <lineage>
        <taxon>Bacteria</taxon>
        <taxon>Pseudomonadati</taxon>
        <taxon>Pseudomonadota</taxon>
        <taxon>Gammaproteobacteria</taxon>
        <taxon>Pseudomonadales</taxon>
        <taxon>Pseudomonadaceae</taxon>
        <taxon>Pseudomonas</taxon>
    </lineage>
</organism>
<dbReference type="EMBL" id="JACAQD010000064">
    <property type="protein sequence ID" value="NWC37308.1"/>
    <property type="molecule type" value="Genomic_DNA"/>
</dbReference>
<protein>
    <submittedName>
        <fullName evidence="1">Uncharacterized protein</fullName>
    </submittedName>
</protein>
<proteinExistence type="predicted"/>
<comment type="caution">
    <text evidence="1">The sequence shown here is derived from an EMBL/GenBank/DDBJ whole genome shotgun (WGS) entry which is preliminary data.</text>
</comment>